<evidence type="ECO:0000313" key="1">
    <source>
        <dbReference type="EMBL" id="CEO95469.1"/>
    </source>
</evidence>
<keyword evidence="2" id="KW-1185">Reference proteome</keyword>
<proteinExistence type="predicted"/>
<sequence>MKTVKMLTPILGGRTLNSMHKVTNEDVMIRSFTFQMGSGHNDEVEPVVSGICKSLSSYGYALPIIWNTDRFHTDRAMLERVCPSLLRSARSSARSVDYIADSPLAQPITDMVQLVALANSVLADLSSVNDSDAHVLSLDCEWNGDNTAQCDVLGLSSEFGQSKGAFAVQIDRVFAKEKGMPMAGILCHVLLSNFSIRGVCSWSVKPFMEI</sequence>
<dbReference type="AlphaFoldDB" id="A0A0G4IJX3"/>
<evidence type="ECO:0000313" key="2">
    <source>
        <dbReference type="Proteomes" id="UP000039324"/>
    </source>
</evidence>
<gene>
    <name evidence="1" type="ORF">PBRA_004195</name>
</gene>
<name>A0A0G4IJX3_PLABS</name>
<dbReference type="Proteomes" id="UP000039324">
    <property type="component" value="Unassembled WGS sequence"/>
</dbReference>
<evidence type="ECO:0008006" key="3">
    <source>
        <dbReference type="Google" id="ProtNLM"/>
    </source>
</evidence>
<reference evidence="1 2" key="1">
    <citation type="submission" date="2015-02" db="EMBL/GenBank/DDBJ databases">
        <authorList>
            <person name="Chooi Y.-H."/>
        </authorList>
    </citation>
    <scope>NUCLEOTIDE SEQUENCE [LARGE SCALE GENOMIC DNA]</scope>
    <source>
        <strain evidence="1">E3</strain>
    </source>
</reference>
<dbReference type="EMBL" id="CDSF01000024">
    <property type="protein sequence ID" value="CEO95469.1"/>
    <property type="molecule type" value="Genomic_DNA"/>
</dbReference>
<protein>
    <recommendedName>
        <fullName evidence="3">3'-5' exonuclease domain-containing protein</fullName>
    </recommendedName>
</protein>
<accession>A0A0G4IJX3</accession>
<organism evidence="1 2">
    <name type="scientific">Plasmodiophora brassicae</name>
    <name type="common">Clubroot disease agent</name>
    <dbReference type="NCBI Taxonomy" id="37360"/>
    <lineage>
        <taxon>Eukaryota</taxon>
        <taxon>Sar</taxon>
        <taxon>Rhizaria</taxon>
        <taxon>Endomyxa</taxon>
        <taxon>Phytomyxea</taxon>
        <taxon>Plasmodiophorida</taxon>
        <taxon>Plasmodiophoridae</taxon>
        <taxon>Plasmodiophora</taxon>
    </lineage>
</organism>